<feature type="compositionally biased region" description="Low complexity" evidence="2">
    <location>
        <begin position="129"/>
        <end position="140"/>
    </location>
</feature>
<dbReference type="Pfam" id="PF09447">
    <property type="entry name" value="Cnl2_NKP2"/>
    <property type="match status" value="1"/>
</dbReference>
<sequence>MAPPSESQILYSYLLHPSPLPTIVPFQTFQGLVPNHASIRSSARPNPELKRLYRDLQFQRDITIDDVRRRIDDEVRRSAGLLARLRHQVRREEGESTASPRSRRKRKRGAADEGDDADEDENESESESEIQQASQQGASATRTGPGSTTDRNRDGSAHRASNRNRHNGQHRNDHDHNQSDGDSSDRDNDGGTETQIDLQLDGPRGQTLPRPTRNHTISSLLDAMDDARADLELEIADLEAQVQSGRRTCEERVGGLSDLRYGRFAAPAISAGRRDGGESRSSNANGLPTPTGEKQSRNETRNETETETENANRDMVAVASTVESEVVDALRDFTARLAREMQCKDREREEVAKRRK</sequence>
<feature type="compositionally biased region" description="Polar residues" evidence="2">
    <location>
        <begin position="279"/>
        <end position="288"/>
    </location>
</feature>
<dbReference type="InterPro" id="IPR018565">
    <property type="entry name" value="Nkp2/Cnl2"/>
</dbReference>
<evidence type="ECO:0000313" key="3">
    <source>
        <dbReference type="EMBL" id="EXJ92379.1"/>
    </source>
</evidence>
<feature type="compositionally biased region" description="Basic residues" evidence="2">
    <location>
        <begin position="160"/>
        <end position="169"/>
    </location>
</feature>
<dbReference type="GeneID" id="19165069"/>
<feature type="region of interest" description="Disordered" evidence="2">
    <location>
        <begin position="87"/>
        <end position="218"/>
    </location>
</feature>
<feature type="coiled-coil region" evidence="1">
    <location>
        <begin position="221"/>
        <end position="248"/>
    </location>
</feature>
<accession>W9ZD07</accession>
<reference evidence="3 4" key="1">
    <citation type="submission" date="2013-03" db="EMBL/GenBank/DDBJ databases">
        <title>The Genome Sequence of Capronia epimyces CBS 606.96.</title>
        <authorList>
            <consortium name="The Broad Institute Genomics Platform"/>
            <person name="Cuomo C."/>
            <person name="de Hoog S."/>
            <person name="Gorbushina A."/>
            <person name="Walker B."/>
            <person name="Young S.K."/>
            <person name="Zeng Q."/>
            <person name="Gargeya S."/>
            <person name="Fitzgerald M."/>
            <person name="Haas B."/>
            <person name="Abouelleil A."/>
            <person name="Allen A.W."/>
            <person name="Alvarado L."/>
            <person name="Arachchi H.M."/>
            <person name="Berlin A.M."/>
            <person name="Chapman S.B."/>
            <person name="Gainer-Dewar J."/>
            <person name="Goldberg J."/>
            <person name="Griggs A."/>
            <person name="Gujja S."/>
            <person name="Hansen M."/>
            <person name="Howarth C."/>
            <person name="Imamovic A."/>
            <person name="Ireland A."/>
            <person name="Larimer J."/>
            <person name="McCowan C."/>
            <person name="Murphy C."/>
            <person name="Pearson M."/>
            <person name="Poon T.W."/>
            <person name="Priest M."/>
            <person name="Roberts A."/>
            <person name="Saif S."/>
            <person name="Shea T."/>
            <person name="Sisk P."/>
            <person name="Sykes S."/>
            <person name="Wortman J."/>
            <person name="Nusbaum C."/>
            <person name="Birren B."/>
        </authorList>
    </citation>
    <scope>NUCLEOTIDE SEQUENCE [LARGE SCALE GENOMIC DNA]</scope>
    <source>
        <strain evidence="3 4">CBS 606.96</strain>
    </source>
</reference>
<name>W9ZD07_9EURO</name>
<dbReference type="eggNOG" id="ENOG502S7X4">
    <property type="taxonomic scope" value="Eukaryota"/>
</dbReference>
<dbReference type="PANTHER" id="PTHR28064">
    <property type="entry name" value="INNER KINETOCHORE SUBUNIT NKP2"/>
    <property type="match status" value="1"/>
</dbReference>
<comment type="caution">
    <text evidence="3">The sequence shown here is derived from an EMBL/GenBank/DDBJ whole genome shotgun (WGS) entry which is preliminary data.</text>
</comment>
<dbReference type="GO" id="GO:0007059">
    <property type="term" value="P:chromosome segregation"/>
    <property type="evidence" value="ECO:0007669"/>
    <property type="project" value="TreeGrafter"/>
</dbReference>
<feature type="region of interest" description="Disordered" evidence="2">
    <location>
        <begin position="270"/>
        <end position="314"/>
    </location>
</feature>
<dbReference type="Proteomes" id="UP000019478">
    <property type="component" value="Unassembled WGS sequence"/>
</dbReference>
<feature type="compositionally biased region" description="Acidic residues" evidence="2">
    <location>
        <begin position="112"/>
        <end position="128"/>
    </location>
</feature>
<dbReference type="EMBL" id="AMGY01000001">
    <property type="protein sequence ID" value="EXJ92379.1"/>
    <property type="molecule type" value="Genomic_DNA"/>
</dbReference>
<dbReference type="GO" id="GO:0031511">
    <property type="term" value="C:Mis6-Sim4 complex"/>
    <property type="evidence" value="ECO:0007669"/>
    <property type="project" value="TreeGrafter"/>
</dbReference>
<feature type="compositionally biased region" description="Basic and acidic residues" evidence="2">
    <location>
        <begin position="170"/>
        <end position="189"/>
    </location>
</feature>
<dbReference type="PANTHER" id="PTHR28064:SF1">
    <property type="entry name" value="INNER KINETOCHORE SUBUNIT NKP2"/>
    <property type="match status" value="1"/>
</dbReference>
<dbReference type="AlphaFoldDB" id="W9ZD07"/>
<keyword evidence="1" id="KW-0175">Coiled coil</keyword>
<protein>
    <submittedName>
        <fullName evidence="3">Uncharacterized protein</fullName>
    </submittedName>
</protein>
<dbReference type="RefSeq" id="XP_007729269.1">
    <property type="nucleotide sequence ID" value="XM_007731079.1"/>
</dbReference>
<feature type="compositionally biased region" description="Basic and acidic residues" evidence="2">
    <location>
        <begin position="294"/>
        <end position="304"/>
    </location>
</feature>
<dbReference type="OrthoDB" id="2311687at2759"/>
<proteinExistence type="predicted"/>
<evidence type="ECO:0000256" key="2">
    <source>
        <dbReference type="SAM" id="MobiDB-lite"/>
    </source>
</evidence>
<gene>
    <name evidence="3" type="ORF">A1O3_00929</name>
</gene>
<evidence type="ECO:0000256" key="1">
    <source>
        <dbReference type="SAM" id="Coils"/>
    </source>
</evidence>
<organism evidence="3 4">
    <name type="scientific">Capronia epimyces CBS 606.96</name>
    <dbReference type="NCBI Taxonomy" id="1182542"/>
    <lineage>
        <taxon>Eukaryota</taxon>
        <taxon>Fungi</taxon>
        <taxon>Dikarya</taxon>
        <taxon>Ascomycota</taxon>
        <taxon>Pezizomycotina</taxon>
        <taxon>Eurotiomycetes</taxon>
        <taxon>Chaetothyriomycetidae</taxon>
        <taxon>Chaetothyriales</taxon>
        <taxon>Herpotrichiellaceae</taxon>
        <taxon>Capronia</taxon>
    </lineage>
</organism>
<evidence type="ECO:0000313" key="4">
    <source>
        <dbReference type="Proteomes" id="UP000019478"/>
    </source>
</evidence>
<dbReference type="STRING" id="1182542.W9ZD07"/>
<keyword evidence="4" id="KW-1185">Reference proteome</keyword>
<dbReference type="HOGENOM" id="CLU_077446_0_0_1"/>